<keyword evidence="1" id="KW-1133">Transmembrane helix</keyword>
<keyword evidence="1" id="KW-0812">Transmembrane</keyword>
<keyword evidence="1" id="KW-0472">Membrane</keyword>
<dbReference type="GeneID" id="96599854"/>
<dbReference type="Proteomes" id="UP000037326">
    <property type="component" value="Unassembled WGS sequence"/>
</dbReference>
<accession>A0A0K9F6V5</accession>
<proteinExistence type="predicted"/>
<comment type="caution">
    <text evidence="2">The sequence shown here is derived from an EMBL/GenBank/DDBJ whole genome shotgun (WGS) entry which is preliminary data.</text>
</comment>
<evidence type="ECO:0000313" key="3">
    <source>
        <dbReference type="Proteomes" id="UP000037326"/>
    </source>
</evidence>
<dbReference type="AlphaFoldDB" id="A0A0K9F6V5"/>
<evidence type="ECO:0000313" key="2">
    <source>
        <dbReference type="EMBL" id="KMY30319.1"/>
    </source>
</evidence>
<dbReference type="EMBL" id="LFXJ01000008">
    <property type="protein sequence ID" value="KMY30319.1"/>
    <property type="molecule type" value="Genomic_DNA"/>
</dbReference>
<gene>
    <name evidence="2" type="ORF">ACZ11_16625</name>
</gene>
<name>A0A0K9F6V5_9BACI</name>
<protein>
    <submittedName>
        <fullName evidence="2">Membrane protein</fullName>
    </submittedName>
</protein>
<sequence length="64" mass="7864">MRRRKYNPWHLPPWLRQFRFYFKTIIVPICVFQFVRVIIIPTSGDFIILLLLLLLCYLLLNEVI</sequence>
<evidence type="ECO:0000256" key="1">
    <source>
        <dbReference type="SAM" id="Phobius"/>
    </source>
</evidence>
<feature type="transmembrane region" description="Helical" evidence="1">
    <location>
        <begin position="20"/>
        <end position="40"/>
    </location>
</feature>
<reference evidence="3" key="1">
    <citation type="submission" date="2015-07" db="EMBL/GenBank/DDBJ databases">
        <authorList>
            <consortium name="Consortium for Microbial Forensics and Genomics (microFORGE)"/>
            <person name="Knight B.M."/>
            <person name="Roberts D.P."/>
            <person name="Lin D."/>
            <person name="Hari K."/>
            <person name="Fletcher J."/>
            <person name="Melcher U."/>
            <person name="Blagden T."/>
            <person name="Winegar R.A."/>
        </authorList>
    </citation>
    <scope>NUCLEOTIDE SEQUENCE [LARGE SCALE GENOMIC DNA]</scope>
    <source>
        <strain evidence="3">DSM 23493</strain>
    </source>
</reference>
<dbReference type="OrthoDB" id="2456214at2"/>
<dbReference type="RefSeq" id="WP_049667647.1">
    <property type="nucleotide sequence ID" value="NZ_JBIVOC010000026.1"/>
</dbReference>
<organism evidence="2 3">
    <name type="scientific">Lysinibacillus xylanilyticus</name>
    <dbReference type="NCBI Taxonomy" id="582475"/>
    <lineage>
        <taxon>Bacteria</taxon>
        <taxon>Bacillati</taxon>
        <taxon>Bacillota</taxon>
        <taxon>Bacilli</taxon>
        <taxon>Bacillales</taxon>
        <taxon>Bacillaceae</taxon>
        <taxon>Lysinibacillus</taxon>
    </lineage>
</organism>
<feature type="transmembrane region" description="Helical" evidence="1">
    <location>
        <begin position="46"/>
        <end position="63"/>
    </location>
</feature>